<dbReference type="STRING" id="290397.Adeh_3228"/>
<dbReference type="OrthoDB" id="5918636at2"/>
<protein>
    <recommendedName>
        <fullName evidence="3">DUF4238 domain-containing protein</fullName>
    </recommendedName>
</protein>
<dbReference type="Pfam" id="PF14022">
    <property type="entry name" value="DUF4238"/>
    <property type="match status" value="1"/>
</dbReference>
<sequence length="299" mass="34140">MRCHFVPQSYLRRFLNSENKLECFDFHREFGPTKAKAAKSTSQIEDWYVLKDIDQVPGLELVDEKQIENEFQRLFENDLTAALDRLEAGVLTVEDKRKLAAFVAVQLHRVPISRRYYRDMQRRTDQPLAREEQAQVNAQVVHGFLGTAISAFGLEPFLLQSVWMLVRADAAAPFITSDNPIGVGKHPSNMSFIDELKRRGVSGPELEARRSAYVVSVSPRHVLYVNTSIPAGSDDTIVIPGKWDERRVREYNDSVFRSCLSCAYTVTRELAEDYSRRVRAGDITNDLFVDDPWGEAVRP</sequence>
<dbReference type="KEGG" id="ade:Adeh_3228"/>
<dbReference type="RefSeq" id="WP_011422278.1">
    <property type="nucleotide sequence ID" value="NC_007760.1"/>
</dbReference>
<gene>
    <name evidence="1" type="ordered locus">Adeh_3228</name>
</gene>
<evidence type="ECO:0008006" key="3">
    <source>
        <dbReference type="Google" id="ProtNLM"/>
    </source>
</evidence>
<proteinExistence type="predicted"/>
<dbReference type="HOGENOM" id="CLU_929518_0_0_7"/>
<evidence type="ECO:0000313" key="2">
    <source>
        <dbReference type="Proteomes" id="UP000001935"/>
    </source>
</evidence>
<reference evidence="1 2" key="1">
    <citation type="submission" date="2006-01" db="EMBL/GenBank/DDBJ databases">
        <title>Complete sequence of Anaeromyxobacter dehalogenans 2CP-C.</title>
        <authorList>
            <consortium name="US DOE Joint Genome Institute"/>
            <person name="Copeland A."/>
            <person name="Lucas S."/>
            <person name="Lapidus A."/>
            <person name="Barry K."/>
            <person name="Detter J.C."/>
            <person name="Glavina T."/>
            <person name="Hammon N."/>
            <person name="Israni S."/>
            <person name="Pitluck S."/>
            <person name="Brettin T."/>
            <person name="Bruce D."/>
            <person name="Han C."/>
            <person name="Tapia R."/>
            <person name="Gilna P."/>
            <person name="Kiss H."/>
            <person name="Schmutz J."/>
            <person name="Larimer F."/>
            <person name="Land M."/>
            <person name="Kyrpides N."/>
            <person name="Anderson I."/>
            <person name="Sanford R.A."/>
            <person name="Ritalahti K.M."/>
            <person name="Thomas H.S."/>
            <person name="Kirby J.R."/>
            <person name="Zhulin I.B."/>
            <person name="Loeffler F.E."/>
            <person name="Richardson P."/>
        </authorList>
    </citation>
    <scope>NUCLEOTIDE SEQUENCE [LARGE SCALE GENOMIC DNA]</scope>
    <source>
        <strain evidence="1 2">2CP-C</strain>
    </source>
</reference>
<evidence type="ECO:0000313" key="1">
    <source>
        <dbReference type="EMBL" id="ABC82996.1"/>
    </source>
</evidence>
<accession>Q2IEI5</accession>
<dbReference type="Proteomes" id="UP000001935">
    <property type="component" value="Chromosome"/>
</dbReference>
<dbReference type="InterPro" id="IPR025332">
    <property type="entry name" value="DUF4238"/>
</dbReference>
<dbReference type="EMBL" id="CP000251">
    <property type="protein sequence ID" value="ABC82996.1"/>
    <property type="molecule type" value="Genomic_DNA"/>
</dbReference>
<name>Q2IEI5_ANADE</name>
<dbReference type="AlphaFoldDB" id="Q2IEI5"/>
<organism evidence="1 2">
    <name type="scientific">Anaeromyxobacter dehalogenans (strain 2CP-C)</name>
    <dbReference type="NCBI Taxonomy" id="290397"/>
    <lineage>
        <taxon>Bacteria</taxon>
        <taxon>Pseudomonadati</taxon>
        <taxon>Myxococcota</taxon>
        <taxon>Myxococcia</taxon>
        <taxon>Myxococcales</taxon>
        <taxon>Cystobacterineae</taxon>
        <taxon>Anaeromyxobacteraceae</taxon>
        <taxon>Anaeromyxobacter</taxon>
    </lineage>
</organism>